<evidence type="ECO:0000313" key="2">
    <source>
        <dbReference type="EMBL" id="EDT14195.1"/>
    </source>
</evidence>
<dbReference type="Proteomes" id="UP000005337">
    <property type="component" value="Unassembled WGS sequence"/>
</dbReference>
<dbReference type="EMBL" id="ABDW01000027">
    <property type="protein sequence ID" value="EDT14195.1"/>
    <property type="molecule type" value="Genomic_DNA"/>
</dbReference>
<feature type="transmembrane region" description="Helical" evidence="1">
    <location>
        <begin position="18"/>
        <end position="37"/>
    </location>
</feature>
<evidence type="ECO:0000256" key="1">
    <source>
        <dbReference type="SAM" id="Phobius"/>
    </source>
</evidence>
<protein>
    <submittedName>
        <fullName evidence="2">Uncharacterized protein</fullName>
    </submittedName>
</protein>
<keyword evidence="1" id="KW-0472">Membrane</keyword>
<gene>
    <name evidence="2" type="ORF">AC3_A0658</name>
</gene>
<organism evidence="2 3">
    <name type="scientific">Clostridium perfringens E str. JGS1987</name>
    <dbReference type="NCBI Taxonomy" id="451755"/>
    <lineage>
        <taxon>Bacteria</taxon>
        <taxon>Bacillati</taxon>
        <taxon>Bacillota</taxon>
        <taxon>Clostridia</taxon>
        <taxon>Eubacteriales</taxon>
        <taxon>Clostridiaceae</taxon>
        <taxon>Clostridium</taxon>
    </lineage>
</organism>
<name>B1BVS5_CLOPF</name>
<dbReference type="AlphaFoldDB" id="B1BVS5"/>
<keyword evidence="1" id="KW-1133">Transmembrane helix</keyword>
<evidence type="ECO:0000313" key="3">
    <source>
        <dbReference type="Proteomes" id="UP000005337"/>
    </source>
</evidence>
<accession>B1BVS5</accession>
<sequence>MYYRVLCTCSFFRSGGAFYIKIFIIVALVFLNVCIGIKVEPNKTYKLP</sequence>
<keyword evidence="1" id="KW-0812">Transmembrane</keyword>
<comment type="caution">
    <text evidence="2">The sequence shown here is derived from an EMBL/GenBank/DDBJ whole genome shotgun (WGS) entry which is preliminary data.</text>
</comment>
<reference evidence="2 3" key="1">
    <citation type="submission" date="2007-07" db="EMBL/GenBank/DDBJ databases">
        <title>Annotation of Clostridium perfringens E str. JGS1987.</title>
        <authorList>
            <person name="Paulsen I."/>
            <person name="Sebastian Y."/>
        </authorList>
    </citation>
    <scope>NUCLEOTIDE SEQUENCE [LARGE SCALE GENOMIC DNA]</scope>
    <source>
        <strain evidence="3">E str. JGS1987</strain>
    </source>
</reference>
<proteinExistence type="predicted"/>